<dbReference type="SUPFAM" id="SSF54593">
    <property type="entry name" value="Glyoxalase/Bleomycin resistance protein/Dihydroxybiphenyl dioxygenase"/>
    <property type="match status" value="2"/>
</dbReference>
<dbReference type="EMBL" id="JAFICZ010000001">
    <property type="protein sequence ID" value="MBP1299100.1"/>
    <property type="molecule type" value="Genomic_DNA"/>
</dbReference>
<dbReference type="GO" id="GO:0004493">
    <property type="term" value="F:methylmalonyl-CoA epimerase activity"/>
    <property type="evidence" value="ECO:0007669"/>
    <property type="project" value="TreeGrafter"/>
</dbReference>
<dbReference type="InterPro" id="IPR004360">
    <property type="entry name" value="Glyas_Fos-R_dOase_dom"/>
</dbReference>
<dbReference type="InterPro" id="IPR029068">
    <property type="entry name" value="Glyas_Bleomycin-R_OHBP_Dase"/>
</dbReference>
<name>A0A8I1YI51_BRAEL</name>
<gene>
    <name evidence="3" type="ORF">JOH49_008853</name>
</gene>
<dbReference type="AlphaFoldDB" id="A0A8I1YI51"/>
<keyword evidence="3" id="KW-0560">Oxidoreductase</keyword>
<accession>A0A8I1YI51</accession>
<evidence type="ECO:0000313" key="3">
    <source>
        <dbReference type="EMBL" id="MBP1299100.1"/>
    </source>
</evidence>
<dbReference type="Proteomes" id="UP000673383">
    <property type="component" value="Unassembled WGS sequence"/>
</dbReference>
<dbReference type="PANTHER" id="PTHR43048">
    <property type="entry name" value="METHYLMALONYL-COA EPIMERASE"/>
    <property type="match status" value="1"/>
</dbReference>
<reference evidence="3" key="1">
    <citation type="submission" date="2021-02" db="EMBL/GenBank/DDBJ databases">
        <title>Genomic Encyclopedia of Type Strains, Phase IV (KMG-V): Genome sequencing to study the core and pangenomes of soil and plant-associated prokaryotes.</title>
        <authorList>
            <person name="Whitman W."/>
        </authorList>
    </citation>
    <scope>NUCLEOTIDE SEQUENCE</scope>
    <source>
        <strain evidence="3">USDA 406</strain>
    </source>
</reference>
<comment type="caution">
    <text evidence="3">The sequence shown here is derived from an EMBL/GenBank/DDBJ whole genome shotgun (WGS) entry which is preliminary data.</text>
</comment>
<keyword evidence="1" id="KW-0479">Metal-binding</keyword>
<dbReference type="Pfam" id="PF13468">
    <property type="entry name" value="Glyoxalase_3"/>
    <property type="match status" value="1"/>
</dbReference>
<feature type="domain" description="VOC" evidence="2">
    <location>
        <begin position="157"/>
        <end position="276"/>
    </location>
</feature>
<dbReference type="GO" id="GO:0016829">
    <property type="term" value="F:lyase activity"/>
    <property type="evidence" value="ECO:0007669"/>
    <property type="project" value="UniProtKB-KW"/>
</dbReference>
<protein>
    <submittedName>
        <fullName evidence="3">Catechol 2,3-dioxygenase-like lactoylglutathione lyase family enzyme</fullName>
    </submittedName>
</protein>
<dbReference type="GO" id="GO:0046872">
    <property type="term" value="F:metal ion binding"/>
    <property type="evidence" value="ECO:0007669"/>
    <property type="project" value="UniProtKB-KW"/>
</dbReference>
<dbReference type="InterPro" id="IPR037523">
    <property type="entry name" value="VOC_core"/>
</dbReference>
<dbReference type="InterPro" id="IPR051785">
    <property type="entry name" value="MMCE/EMCE_epimerase"/>
</dbReference>
<dbReference type="GO" id="GO:0051213">
    <property type="term" value="F:dioxygenase activity"/>
    <property type="evidence" value="ECO:0007669"/>
    <property type="project" value="UniProtKB-KW"/>
</dbReference>
<dbReference type="GO" id="GO:0046491">
    <property type="term" value="P:L-methylmalonyl-CoA metabolic process"/>
    <property type="evidence" value="ECO:0007669"/>
    <property type="project" value="TreeGrafter"/>
</dbReference>
<dbReference type="Gene3D" id="3.10.180.10">
    <property type="entry name" value="2,3-Dihydroxybiphenyl 1,2-Dioxygenase, domain 1"/>
    <property type="match status" value="2"/>
</dbReference>
<evidence type="ECO:0000259" key="2">
    <source>
        <dbReference type="PROSITE" id="PS51819"/>
    </source>
</evidence>
<evidence type="ECO:0000313" key="4">
    <source>
        <dbReference type="Proteomes" id="UP000673383"/>
    </source>
</evidence>
<dbReference type="RefSeq" id="WP_172648247.1">
    <property type="nucleotide sequence ID" value="NZ_JAFICZ010000001.1"/>
</dbReference>
<dbReference type="InterPro" id="IPR025870">
    <property type="entry name" value="Glyoxalase-like_dom"/>
</dbReference>
<evidence type="ECO:0000256" key="1">
    <source>
        <dbReference type="ARBA" id="ARBA00022723"/>
    </source>
</evidence>
<dbReference type="PROSITE" id="PS51819">
    <property type="entry name" value="VOC"/>
    <property type="match status" value="2"/>
</dbReference>
<keyword evidence="3" id="KW-0223">Dioxygenase</keyword>
<sequence>MITGLDHVVVLTGDIAAASAAYETLFARTPSWRYSGGGADRMLFTLDNTTLELVAPRGDDDAAQRVRSALATQGEGLASLCFRTSDIAKTHRRLDRLTLKPEPITEVESRDETSGVVLSWKRTRAATDATRGVRMFFLERAQERPLSVRTTTASITAMDHVVVSTADPERAAALYGARLGLDMALDRSHPEWGRLMFFRCGDLVVEVTHRPGKSETDAPDRLRGICWRVADIDATRARLIAAGVDVSEVRTGRKTGTRVMTVRNGTCGVPTLLVQPSQGKPD</sequence>
<dbReference type="PANTHER" id="PTHR43048:SF3">
    <property type="entry name" value="METHYLMALONYL-COA EPIMERASE, MITOCHONDRIAL"/>
    <property type="match status" value="1"/>
</dbReference>
<proteinExistence type="predicted"/>
<keyword evidence="3" id="KW-0456">Lyase</keyword>
<feature type="domain" description="VOC" evidence="2">
    <location>
        <begin position="4"/>
        <end position="140"/>
    </location>
</feature>
<organism evidence="3 4">
    <name type="scientific">Bradyrhizobium elkanii</name>
    <dbReference type="NCBI Taxonomy" id="29448"/>
    <lineage>
        <taxon>Bacteria</taxon>
        <taxon>Pseudomonadati</taxon>
        <taxon>Pseudomonadota</taxon>
        <taxon>Alphaproteobacteria</taxon>
        <taxon>Hyphomicrobiales</taxon>
        <taxon>Nitrobacteraceae</taxon>
        <taxon>Bradyrhizobium</taxon>
    </lineage>
</organism>
<dbReference type="Pfam" id="PF00903">
    <property type="entry name" value="Glyoxalase"/>
    <property type="match status" value="1"/>
</dbReference>